<evidence type="ECO:0000313" key="2">
    <source>
        <dbReference type="Proteomes" id="UP000308600"/>
    </source>
</evidence>
<dbReference type="Proteomes" id="UP000308600">
    <property type="component" value="Unassembled WGS sequence"/>
</dbReference>
<accession>A0ACD3AUD2</accession>
<sequence>MTWSRLLSLPVFAFALQTLLSQTPVVNADKVGLKTNQIKNLVTFGDSYTDTVAISDGGRPWPDYVVQYTGINLSPFARSGATCSNNITYRPFPSLFESQLPDYFAAQRNGTVRHTPSETIYTLWIGTNDVGVSSLLTGSNGASIVDVATCMVNWVKVLYQQGARNFLFQNMLPLETTPLYAPYSWPNRYFNAPRNTSEWSVFMRELTLAGNALTQGSLQALAPTLHDAHIGIFDSHSLFADMYKNPKLYLNGTAPLNVTGAVQTCVYELDKPGSTCTTAQGSARDSFLWYDELHPSEQADRIVAREISEVIQGKSNKWTTWLS</sequence>
<name>A0ACD3AUD2_9AGAR</name>
<reference evidence="1 2" key="1">
    <citation type="journal article" date="2019" name="Nat. Ecol. Evol.">
        <title>Megaphylogeny resolves global patterns of mushroom evolution.</title>
        <authorList>
            <person name="Varga T."/>
            <person name="Krizsan K."/>
            <person name="Foldi C."/>
            <person name="Dima B."/>
            <person name="Sanchez-Garcia M."/>
            <person name="Sanchez-Ramirez S."/>
            <person name="Szollosi G.J."/>
            <person name="Szarkandi J.G."/>
            <person name="Papp V."/>
            <person name="Albert L."/>
            <person name="Andreopoulos W."/>
            <person name="Angelini C."/>
            <person name="Antonin V."/>
            <person name="Barry K.W."/>
            <person name="Bougher N.L."/>
            <person name="Buchanan P."/>
            <person name="Buyck B."/>
            <person name="Bense V."/>
            <person name="Catcheside P."/>
            <person name="Chovatia M."/>
            <person name="Cooper J."/>
            <person name="Damon W."/>
            <person name="Desjardin D."/>
            <person name="Finy P."/>
            <person name="Geml J."/>
            <person name="Haridas S."/>
            <person name="Hughes K."/>
            <person name="Justo A."/>
            <person name="Karasinski D."/>
            <person name="Kautmanova I."/>
            <person name="Kiss B."/>
            <person name="Kocsube S."/>
            <person name="Kotiranta H."/>
            <person name="LaButti K.M."/>
            <person name="Lechner B.E."/>
            <person name="Liimatainen K."/>
            <person name="Lipzen A."/>
            <person name="Lukacs Z."/>
            <person name="Mihaltcheva S."/>
            <person name="Morgado L.N."/>
            <person name="Niskanen T."/>
            <person name="Noordeloos M.E."/>
            <person name="Ohm R.A."/>
            <person name="Ortiz-Santana B."/>
            <person name="Ovrebo C."/>
            <person name="Racz N."/>
            <person name="Riley R."/>
            <person name="Savchenko A."/>
            <person name="Shiryaev A."/>
            <person name="Soop K."/>
            <person name="Spirin V."/>
            <person name="Szebenyi C."/>
            <person name="Tomsovsky M."/>
            <person name="Tulloss R.E."/>
            <person name="Uehling J."/>
            <person name="Grigoriev I.V."/>
            <person name="Vagvolgyi C."/>
            <person name="Papp T."/>
            <person name="Martin F.M."/>
            <person name="Miettinen O."/>
            <person name="Hibbett D.S."/>
            <person name="Nagy L.G."/>
        </authorList>
    </citation>
    <scope>NUCLEOTIDE SEQUENCE [LARGE SCALE GENOMIC DNA]</scope>
    <source>
        <strain evidence="1 2">NL-1719</strain>
    </source>
</reference>
<keyword evidence="2" id="KW-1185">Reference proteome</keyword>
<evidence type="ECO:0000313" key="1">
    <source>
        <dbReference type="EMBL" id="TFK69221.1"/>
    </source>
</evidence>
<keyword evidence="1" id="KW-0378">Hydrolase</keyword>
<proteinExistence type="predicted"/>
<gene>
    <name evidence="1" type="ORF">BDN72DRAFT_768224</name>
</gene>
<organism evidence="1 2">
    <name type="scientific">Pluteus cervinus</name>
    <dbReference type="NCBI Taxonomy" id="181527"/>
    <lineage>
        <taxon>Eukaryota</taxon>
        <taxon>Fungi</taxon>
        <taxon>Dikarya</taxon>
        <taxon>Basidiomycota</taxon>
        <taxon>Agaricomycotina</taxon>
        <taxon>Agaricomycetes</taxon>
        <taxon>Agaricomycetidae</taxon>
        <taxon>Agaricales</taxon>
        <taxon>Pluteineae</taxon>
        <taxon>Pluteaceae</taxon>
        <taxon>Pluteus</taxon>
    </lineage>
</organism>
<protein>
    <submittedName>
        <fullName evidence="1">SGNH hydrolase</fullName>
    </submittedName>
</protein>
<dbReference type="EMBL" id="ML208334">
    <property type="protein sequence ID" value="TFK69221.1"/>
    <property type="molecule type" value="Genomic_DNA"/>
</dbReference>